<feature type="transmembrane region" description="Helical" evidence="1">
    <location>
        <begin position="43"/>
        <end position="63"/>
    </location>
</feature>
<feature type="transmembrane region" description="Helical" evidence="1">
    <location>
        <begin position="6"/>
        <end position="23"/>
    </location>
</feature>
<feature type="transmembrane region" description="Helical" evidence="1">
    <location>
        <begin position="75"/>
        <end position="98"/>
    </location>
</feature>
<reference evidence="2" key="3">
    <citation type="submission" date="2025-08" db="UniProtKB">
        <authorList>
            <consortium name="Ensembl"/>
        </authorList>
    </citation>
    <scope>IDENTIFICATION</scope>
</reference>
<protein>
    <recommendedName>
        <fullName evidence="1">Oligosaccharyltransferase complex subunit</fullName>
    </recommendedName>
</protein>
<keyword evidence="1" id="KW-1133">Transmembrane helix</keyword>
<dbReference type="InParanoid" id="A0A2I2Z7S1"/>
<name>A0A2I2Z7S1_GORGO</name>
<organism evidence="2 3">
    <name type="scientific">Gorilla gorilla gorilla</name>
    <name type="common">Western lowland gorilla</name>
    <dbReference type="NCBI Taxonomy" id="9595"/>
    <lineage>
        <taxon>Eukaryota</taxon>
        <taxon>Metazoa</taxon>
        <taxon>Chordata</taxon>
        <taxon>Craniata</taxon>
        <taxon>Vertebrata</taxon>
        <taxon>Euteleostomi</taxon>
        <taxon>Mammalia</taxon>
        <taxon>Eutheria</taxon>
        <taxon>Euarchontoglires</taxon>
        <taxon>Primates</taxon>
        <taxon>Haplorrhini</taxon>
        <taxon>Catarrhini</taxon>
        <taxon>Hominidae</taxon>
        <taxon>Gorilla</taxon>
    </lineage>
</organism>
<evidence type="ECO:0000313" key="2">
    <source>
        <dbReference type="Ensembl" id="ENSGGOP00000043050.1"/>
    </source>
</evidence>
<comment type="function">
    <text evidence="1">Subunit of STT3A-containing oligosaccharyl transferase (OST-A) complex that catalyzes the initial transfer of a defined glycan (Glc(3)Man(9)GlcNAc(2) in eukaryotes) from the lipid carrier dolichol-pyrophosphate to an asparagine residue within an Asn-X-Ser/Thr consensus motif in nascent polypeptide chains, the first step in protein N-glycosylation. N-glycosylation occurs cotranslationally and the complex associates with the Sec61 complex at the channel-forming translocon complex that mediates protein translocation across the endoplasmic reticulum (ER). Within the OST-A complex, acts as an adapter that anchors the OST-A complex to the Sec61 complex. May be involved in N-glycosylation of APP (amyloid-beta precursor protein). Can modulate gamma-secretase cleavage of APP by enhancing endoprotelysis of PSEN1.</text>
</comment>
<dbReference type="Ensembl" id="ENSGGOT00000068608.1">
    <property type="protein sequence ID" value="ENSGGOP00000043050.1"/>
    <property type="gene ID" value="ENSGGOG00000036795.1"/>
</dbReference>
<evidence type="ECO:0000313" key="3">
    <source>
        <dbReference type="Proteomes" id="UP000001519"/>
    </source>
</evidence>
<reference evidence="3" key="1">
    <citation type="submission" date="2011-05" db="EMBL/GenBank/DDBJ databases">
        <title>Insights into the evolution of the great apes provided by the gorilla genome.</title>
        <authorList>
            <person name="Scally A."/>
        </authorList>
    </citation>
    <scope>NUCLEOTIDE SEQUENCE [LARGE SCALE GENOMIC DNA]</scope>
</reference>
<dbReference type="PANTHER" id="PTHR13160:SF14">
    <property type="entry name" value="OLIGOSACCHARYLTRANSFERASE COMPLEX SUBUNIT"/>
    <property type="match status" value="1"/>
</dbReference>
<evidence type="ECO:0000256" key="1">
    <source>
        <dbReference type="RuleBase" id="RU366060"/>
    </source>
</evidence>
<sequence length="108" mass="12209">MTVYALVLVSYFLTTGGIIYDVIVEPASVGSMTDEHRVNGQYIMEGLASSFLFTMGGLCFIILDQLNAQNIPKLNRFLLLFIKFMCVPLSFFMARVFMRMKLLGYLMG</sequence>
<dbReference type="Bgee" id="ENSGGOG00000036795">
    <property type="expression patterns" value="Expressed in multicellular organism"/>
</dbReference>
<dbReference type="Proteomes" id="UP000001519">
    <property type="component" value="Chromosome 6"/>
</dbReference>
<comment type="subunit">
    <text evidence="1">Component of the oligosaccharyltransferase (OST) complex.</text>
</comment>
<dbReference type="AlphaFoldDB" id="A0A2I2Z7S1"/>
<dbReference type="InterPro" id="IPR042416">
    <property type="entry name" value="OSTC"/>
</dbReference>
<keyword evidence="1" id="KW-0812">Transmembrane</keyword>
<comment type="subcellular location">
    <subcellularLocation>
        <location evidence="1">Membrane</location>
        <topology evidence="1">Multi-pass membrane protein</topology>
    </subcellularLocation>
</comment>
<proteinExistence type="inferred from homology"/>
<comment type="similarity">
    <text evidence="1">Belongs to the OSTC family.</text>
</comment>
<reference evidence="2" key="4">
    <citation type="submission" date="2025-09" db="UniProtKB">
        <authorList>
            <consortium name="Ensembl"/>
        </authorList>
    </citation>
    <scope>IDENTIFICATION</scope>
</reference>
<dbReference type="GO" id="GO:0008250">
    <property type="term" value="C:oligosaccharyltransferase complex"/>
    <property type="evidence" value="ECO:0000318"/>
    <property type="project" value="GO_Central"/>
</dbReference>
<dbReference type="STRING" id="9593.ENSGGOP00000043050"/>
<reference evidence="2 3" key="2">
    <citation type="journal article" date="2012" name="Nature">
        <title>Insights into hominid evolution from the gorilla genome sequence.</title>
        <authorList>
            <person name="Scally A."/>
            <person name="Dutheil J.Y."/>
            <person name="Hillier L.W."/>
            <person name="Jordan G.E."/>
            <person name="Goodhead I."/>
            <person name="Herrero J."/>
            <person name="Hobolth A."/>
            <person name="Lappalainen T."/>
            <person name="Mailund T."/>
            <person name="Marques-Bonet T."/>
            <person name="McCarthy S."/>
            <person name="Montgomery S.H."/>
            <person name="Schwalie P.C."/>
            <person name="Tang Y.A."/>
            <person name="Ward M.C."/>
            <person name="Xue Y."/>
            <person name="Yngvadottir B."/>
            <person name="Alkan C."/>
            <person name="Andersen L.N."/>
            <person name="Ayub Q."/>
            <person name="Ball E.V."/>
            <person name="Beal K."/>
            <person name="Bradley B.J."/>
            <person name="Chen Y."/>
            <person name="Clee C.M."/>
            <person name="Fitzgerald S."/>
            <person name="Graves T.A."/>
            <person name="Gu Y."/>
            <person name="Heath P."/>
            <person name="Heger A."/>
            <person name="Karakoc E."/>
            <person name="Kolb-Kokocinski A."/>
            <person name="Laird G.K."/>
            <person name="Lunter G."/>
            <person name="Meader S."/>
            <person name="Mort M."/>
            <person name="Mullikin J.C."/>
            <person name="Munch K."/>
            <person name="O'Connor T.D."/>
            <person name="Phillips A.D."/>
            <person name="Prado-Martinez J."/>
            <person name="Rogers A.S."/>
            <person name="Sajjadian S."/>
            <person name="Schmidt D."/>
            <person name="Shaw K."/>
            <person name="Simpson J.T."/>
            <person name="Stenson P.D."/>
            <person name="Turner D.J."/>
            <person name="Vigilant L."/>
            <person name="Vilella A.J."/>
            <person name="Whitener W."/>
            <person name="Zhu B."/>
            <person name="Cooper D.N."/>
            <person name="de Jong P."/>
            <person name="Dermitzakis E.T."/>
            <person name="Eichler E.E."/>
            <person name="Flicek P."/>
            <person name="Goldman N."/>
            <person name="Mundy N.I."/>
            <person name="Ning Z."/>
            <person name="Odom D.T."/>
            <person name="Ponting C.P."/>
            <person name="Quail M.A."/>
            <person name="Ryder O.A."/>
            <person name="Searle S.M."/>
            <person name="Warren W.C."/>
            <person name="Wilson R.K."/>
            <person name="Schierup M.H."/>
            <person name="Rogers J."/>
            <person name="Tyler-Smith C."/>
            <person name="Durbin R."/>
        </authorList>
    </citation>
    <scope>NUCLEOTIDE SEQUENCE [LARGE SCALE GENOMIC DNA]</scope>
</reference>
<dbReference type="PANTHER" id="PTHR13160">
    <property type="entry name" value="OLIGOSACCHARYLTRANSFERASE COMPLEX SUBUNIT OSTC"/>
    <property type="match status" value="1"/>
</dbReference>
<keyword evidence="3" id="KW-1185">Reference proteome</keyword>
<keyword evidence="1" id="KW-0472">Membrane</keyword>
<accession>A0A2I2Z7S1</accession>
<dbReference type="GeneTree" id="ENSGT00390000001376"/>
<dbReference type="OMA" id="IKFICVL"/>
<dbReference type="EMBL" id="CABD030045221">
    <property type="status" value="NOT_ANNOTATED_CDS"/>
    <property type="molecule type" value="Genomic_DNA"/>
</dbReference>